<dbReference type="OrthoDB" id="545133at2759"/>
<dbReference type="Gene3D" id="2.30.180.10">
    <property type="entry name" value="FAS1 domain"/>
    <property type="match status" value="1"/>
</dbReference>
<accession>A0A150H4Y0</accession>
<evidence type="ECO:0000313" key="3">
    <source>
        <dbReference type="Proteomes" id="UP000075714"/>
    </source>
</evidence>
<dbReference type="AlphaFoldDB" id="A0A150H4Y0"/>
<dbReference type="Pfam" id="PF02469">
    <property type="entry name" value="Fasciclin"/>
    <property type="match status" value="1"/>
</dbReference>
<gene>
    <name evidence="2" type="ORF">GPECTOR_1g603</name>
</gene>
<dbReference type="InterPro" id="IPR050904">
    <property type="entry name" value="Adhesion/Biosynth-related"/>
</dbReference>
<dbReference type="Proteomes" id="UP000075714">
    <property type="component" value="Unassembled WGS sequence"/>
</dbReference>
<protein>
    <recommendedName>
        <fullName evidence="1">FAS1 domain-containing protein</fullName>
    </recommendedName>
</protein>
<reference evidence="3" key="1">
    <citation type="journal article" date="2016" name="Nat. Commun.">
        <title>The Gonium pectorale genome demonstrates co-option of cell cycle regulation during the evolution of multicellularity.</title>
        <authorList>
            <person name="Hanschen E.R."/>
            <person name="Marriage T.N."/>
            <person name="Ferris P.J."/>
            <person name="Hamaji T."/>
            <person name="Toyoda A."/>
            <person name="Fujiyama A."/>
            <person name="Neme R."/>
            <person name="Noguchi H."/>
            <person name="Minakuchi Y."/>
            <person name="Suzuki M."/>
            <person name="Kawai-Toyooka H."/>
            <person name="Smith D.R."/>
            <person name="Sparks H."/>
            <person name="Anderson J."/>
            <person name="Bakaric R."/>
            <person name="Luria V."/>
            <person name="Karger A."/>
            <person name="Kirschner M.W."/>
            <person name="Durand P.M."/>
            <person name="Michod R.E."/>
            <person name="Nozaki H."/>
            <person name="Olson B.J."/>
        </authorList>
    </citation>
    <scope>NUCLEOTIDE SEQUENCE [LARGE SCALE GENOMIC DNA]</scope>
    <source>
        <strain evidence="3">NIES-2863</strain>
    </source>
</reference>
<dbReference type="InterPro" id="IPR036378">
    <property type="entry name" value="FAS1_dom_sf"/>
</dbReference>
<dbReference type="SMART" id="SM00554">
    <property type="entry name" value="FAS1"/>
    <property type="match status" value="1"/>
</dbReference>
<feature type="domain" description="FAS1" evidence="1">
    <location>
        <begin position="33"/>
        <end position="181"/>
    </location>
</feature>
<evidence type="ECO:0000313" key="2">
    <source>
        <dbReference type="EMBL" id="KXZ56670.1"/>
    </source>
</evidence>
<name>A0A150H4Y0_GONPE</name>
<comment type="caution">
    <text evidence="2">The sequence shown here is derived from an EMBL/GenBank/DDBJ whole genome shotgun (WGS) entry which is preliminary data.</text>
</comment>
<evidence type="ECO:0000259" key="1">
    <source>
        <dbReference type="PROSITE" id="PS50213"/>
    </source>
</evidence>
<keyword evidence="3" id="KW-1185">Reference proteome</keyword>
<organism evidence="2 3">
    <name type="scientific">Gonium pectorale</name>
    <name type="common">Green alga</name>
    <dbReference type="NCBI Taxonomy" id="33097"/>
    <lineage>
        <taxon>Eukaryota</taxon>
        <taxon>Viridiplantae</taxon>
        <taxon>Chlorophyta</taxon>
        <taxon>core chlorophytes</taxon>
        <taxon>Chlorophyceae</taxon>
        <taxon>CS clade</taxon>
        <taxon>Chlamydomonadales</taxon>
        <taxon>Volvocaceae</taxon>
        <taxon>Gonium</taxon>
    </lineage>
</organism>
<proteinExistence type="predicted"/>
<dbReference type="PANTHER" id="PTHR10900:SF77">
    <property type="entry name" value="FI19380P1"/>
    <property type="match status" value="1"/>
</dbReference>
<sequence length="182" mass="19403">MLVVVLAFWREEDCSVGSDGLEGQPAGGGRALARTPAAYICNDPDLTTLCRLIDAAGAGEGAAALQSGSSLQTVFAPTNDAFDKDGKAVARALKLKDFGDIFTSPTAADRLLRGLIVPGQAVLSATLRKTNYKNLLKKDLTYSTAIFTSQVYISSSEQKAEIIQKDIRAGQSVIYKVNRVPY</sequence>
<dbReference type="EMBL" id="LSYV01000002">
    <property type="protein sequence ID" value="KXZ56670.1"/>
    <property type="molecule type" value="Genomic_DNA"/>
</dbReference>
<dbReference type="SUPFAM" id="SSF82153">
    <property type="entry name" value="FAS1 domain"/>
    <property type="match status" value="1"/>
</dbReference>
<dbReference type="PROSITE" id="PS50213">
    <property type="entry name" value="FAS1"/>
    <property type="match status" value="1"/>
</dbReference>
<dbReference type="GO" id="GO:0005615">
    <property type="term" value="C:extracellular space"/>
    <property type="evidence" value="ECO:0007669"/>
    <property type="project" value="TreeGrafter"/>
</dbReference>
<dbReference type="PANTHER" id="PTHR10900">
    <property type="entry name" value="PERIOSTIN-RELATED"/>
    <property type="match status" value="1"/>
</dbReference>
<dbReference type="InterPro" id="IPR000782">
    <property type="entry name" value="FAS1_domain"/>
</dbReference>